<dbReference type="EMBL" id="UINC01041880">
    <property type="protein sequence ID" value="SVB43751.1"/>
    <property type="molecule type" value="Genomic_DNA"/>
</dbReference>
<dbReference type="AlphaFoldDB" id="A0A382E189"/>
<dbReference type="Gene3D" id="3.40.190.10">
    <property type="entry name" value="Periplasmic binding protein-like II"/>
    <property type="match status" value="2"/>
</dbReference>
<sequence>GDDFIQQVRDYRSGKSPFLRGTFRMMGQASEVIGSDPRTKGVVILQMTWSAGDHMIAREGIKRVTDLKGKNVAVQQGGPHIGMLDDVLKTAQLGWDDITVKFFGALTGPGSPVEAFRNDPSISACFAVTPDMFGLCTDLNSVGTGAEGTVKGAHVLVSTAELSRSIADVYVCRKDFYDANRPLVRKFVAGYLKASEELVDKRAAHDAGTRDQDYINLLNQTVQIYTEEVIPNADEAHGLLLDCTFAGYPGNVSFFEKQGNLHGFEAFQKASLELATSRGYAKQKMGLFASGLNYKSDEFLKYLSKTEMVQGERFRAEAVLSEIEELSSGGLLDDRTILSFTINFEPNQTEFSAVQYAAEFTRVIEMADKFGNAVVAIRGHADPTKTLIDLIKAGNAKGTLRRSGTRGNYRYSLNGRALDLNDTSRLVDAIDAGDFDGVEDYNPRRTMQAALNLSRKRAEAVKKSVVDYAKGEGIGLDLSQMQPQGVGIAEPFIAKPSSVAEAGQNMRVEFRLIRVSAEVTQESDFDF</sequence>
<proteinExistence type="predicted"/>
<name>A0A382E189_9ZZZZ</name>
<dbReference type="Gene3D" id="3.30.1330.60">
    <property type="entry name" value="OmpA-like domain"/>
    <property type="match status" value="1"/>
</dbReference>
<organism evidence="1">
    <name type="scientific">marine metagenome</name>
    <dbReference type="NCBI Taxonomy" id="408172"/>
    <lineage>
        <taxon>unclassified sequences</taxon>
        <taxon>metagenomes</taxon>
        <taxon>ecological metagenomes</taxon>
    </lineage>
</organism>
<reference evidence="1" key="1">
    <citation type="submission" date="2018-05" db="EMBL/GenBank/DDBJ databases">
        <authorList>
            <person name="Lanie J.A."/>
            <person name="Ng W.-L."/>
            <person name="Kazmierczak K.M."/>
            <person name="Andrzejewski T.M."/>
            <person name="Davidsen T.M."/>
            <person name="Wayne K.J."/>
            <person name="Tettelin H."/>
            <person name="Glass J.I."/>
            <person name="Rusch D."/>
            <person name="Podicherti R."/>
            <person name="Tsui H.-C.T."/>
            <person name="Winkler M.E."/>
        </authorList>
    </citation>
    <scope>NUCLEOTIDE SEQUENCE</scope>
</reference>
<dbReference type="SUPFAM" id="SSF53850">
    <property type="entry name" value="Periplasmic binding protein-like II"/>
    <property type="match status" value="1"/>
</dbReference>
<feature type="non-terminal residue" evidence="1">
    <location>
        <position position="1"/>
    </location>
</feature>
<accession>A0A382E189</accession>
<dbReference type="InterPro" id="IPR036737">
    <property type="entry name" value="OmpA-like_sf"/>
</dbReference>
<evidence type="ECO:0000313" key="1">
    <source>
        <dbReference type="EMBL" id="SVB43751.1"/>
    </source>
</evidence>
<gene>
    <name evidence="1" type="ORF">METZ01_LOCUS196605</name>
</gene>
<protein>
    <recommendedName>
        <fullName evidence="2">SsuA/THI5-like domain-containing protein</fullName>
    </recommendedName>
</protein>
<evidence type="ECO:0008006" key="2">
    <source>
        <dbReference type="Google" id="ProtNLM"/>
    </source>
</evidence>